<dbReference type="Ensembl" id="ENSPEMT00000041543.1">
    <property type="protein sequence ID" value="ENSPEMP00000030119.1"/>
    <property type="gene ID" value="ENSPEMG00000029965.1"/>
</dbReference>
<dbReference type="Gene3D" id="1.10.150.180">
    <property type="entry name" value="Gamma-retroviral matrix domain"/>
    <property type="match status" value="1"/>
</dbReference>
<keyword evidence="2" id="KW-1032">Host cell membrane</keyword>
<evidence type="ECO:0000313" key="10">
    <source>
        <dbReference type="Proteomes" id="UP000694547"/>
    </source>
</evidence>
<evidence type="ECO:0000313" key="9">
    <source>
        <dbReference type="Ensembl" id="ENSPEMP00000030119.1"/>
    </source>
</evidence>
<evidence type="ECO:0000256" key="4">
    <source>
        <dbReference type="ARBA" id="ARBA00023136"/>
    </source>
</evidence>
<dbReference type="InterPro" id="IPR003036">
    <property type="entry name" value="Gag_P30"/>
</dbReference>
<feature type="compositionally biased region" description="Basic and acidic residues" evidence="5">
    <location>
        <begin position="418"/>
        <end position="437"/>
    </location>
</feature>
<feature type="domain" description="Gag polyprotein inner coat protein p12" evidence="7">
    <location>
        <begin position="128"/>
        <end position="197"/>
    </location>
</feature>
<dbReference type="GeneTree" id="ENSGT01150000287075"/>
<feature type="compositionally biased region" description="Pro residues" evidence="5">
    <location>
        <begin position="137"/>
        <end position="146"/>
    </location>
</feature>
<dbReference type="InterPro" id="IPR036875">
    <property type="entry name" value="Znf_CCHC_sf"/>
</dbReference>
<dbReference type="Proteomes" id="UP000694547">
    <property type="component" value="Chromosome 12"/>
</dbReference>
<dbReference type="InterPro" id="IPR010999">
    <property type="entry name" value="Retrovr_matrix"/>
</dbReference>
<reference evidence="9" key="2">
    <citation type="submission" date="2025-08" db="UniProtKB">
        <authorList>
            <consortium name="Ensembl"/>
        </authorList>
    </citation>
    <scope>IDENTIFICATION</scope>
</reference>
<sequence length="511" mass="58400">MGQTVTTPLSLMLDHWSDVKTRANNEGVVVKKKKWITLCEAEWVRMDVGWPREGTFNLSLISQVEGKVFAPSPHGHLDQVPYIAMWRLLATEPPPHGLSRFSPLQPPGSRRATAPLLPPAPPTSSLYPVLPRKDPPKVPVLPPDPNSPLIDLLTEDPPPYPGNRVPEGLREREDEAPAPSPIAGRLRGRRNEPAKESRAFPLREGPNHQLQYWPFSASDLYNWKQHNPPFSKDPVALTNLIESILVTHKPTWEDCQQFLQTLLMVEEKQRVFLEARKQVPGDDGRPIQLPNIIDAAFPLTRPNWDFETPEGREHLHLYRQLLLAGLRGAARCPTNLAQVRNVIQGKEETPAAFLERHREAYRMYTPYDPEDPGQALGVILSFIYQSSPDIRAKLQRLEGLHSFSLSDLLREAEKVFNKRETPKEREERMWQRQEERDKKRHREISKVLATVVSQGQVREGVRTGDQRKTPLDKDQCAYCKQRGHWACDCPKKPQGSRRPKPRATDLFNLED</sequence>
<dbReference type="PANTHER" id="PTHR33166">
    <property type="entry name" value="GAG_P30 DOMAIN-CONTAINING PROTEIN"/>
    <property type="match status" value="1"/>
</dbReference>
<evidence type="ECO:0000259" key="8">
    <source>
        <dbReference type="Pfam" id="PF02093"/>
    </source>
</evidence>
<dbReference type="GO" id="GO:0019068">
    <property type="term" value="P:virion assembly"/>
    <property type="evidence" value="ECO:0007669"/>
    <property type="project" value="InterPro"/>
</dbReference>
<dbReference type="Pfam" id="PF02093">
    <property type="entry name" value="Gag_p30"/>
    <property type="match status" value="1"/>
</dbReference>
<dbReference type="InterPro" id="IPR000840">
    <property type="entry name" value="G_retro_matrix"/>
</dbReference>
<evidence type="ECO:0000256" key="5">
    <source>
        <dbReference type="SAM" id="MobiDB-lite"/>
    </source>
</evidence>
<feature type="domain" description="Core shell protein Gag P30" evidence="8">
    <location>
        <begin position="218"/>
        <end position="418"/>
    </location>
</feature>
<dbReference type="GO" id="GO:0003676">
    <property type="term" value="F:nucleic acid binding"/>
    <property type="evidence" value="ECO:0007669"/>
    <property type="project" value="InterPro"/>
</dbReference>
<feature type="domain" description="Gamma-retroviral matrix protein" evidence="6">
    <location>
        <begin position="2"/>
        <end position="110"/>
    </location>
</feature>
<evidence type="ECO:0008006" key="11">
    <source>
        <dbReference type="Google" id="ProtNLM"/>
    </source>
</evidence>
<dbReference type="Pfam" id="PF01140">
    <property type="entry name" value="Gag_MA"/>
    <property type="match status" value="1"/>
</dbReference>
<dbReference type="InterPro" id="IPR008919">
    <property type="entry name" value="Retrov_capsid_N"/>
</dbReference>
<comment type="subcellular location">
    <subcellularLocation>
        <location evidence="1">Host cell membrane</location>
    </subcellularLocation>
</comment>
<dbReference type="InterPro" id="IPR002079">
    <property type="entry name" value="Gag_p12"/>
</dbReference>
<accession>A0A8C8W1L5</accession>
<dbReference type="Gene3D" id="1.10.375.10">
    <property type="entry name" value="Human Immunodeficiency Virus Type 1 Capsid Protein"/>
    <property type="match status" value="1"/>
</dbReference>
<feature type="compositionally biased region" description="Basic and acidic residues" evidence="5">
    <location>
        <begin position="189"/>
        <end position="198"/>
    </location>
</feature>
<keyword evidence="4" id="KW-0472">Membrane</keyword>
<dbReference type="Gene3D" id="4.10.60.10">
    <property type="entry name" value="Zinc finger, CCHC-type"/>
    <property type="match status" value="1"/>
</dbReference>
<feature type="region of interest" description="Disordered" evidence="5">
    <location>
        <begin position="418"/>
        <end position="442"/>
    </location>
</feature>
<evidence type="ECO:0000259" key="6">
    <source>
        <dbReference type="Pfam" id="PF01140"/>
    </source>
</evidence>
<dbReference type="InterPro" id="IPR050462">
    <property type="entry name" value="Retroviral_Gag-Pol_poly"/>
</dbReference>
<keyword evidence="10" id="KW-1185">Reference proteome</keyword>
<proteinExistence type="predicted"/>
<feature type="region of interest" description="Disordered" evidence="5">
    <location>
        <begin position="489"/>
        <end position="511"/>
    </location>
</feature>
<dbReference type="Pfam" id="PF01141">
    <property type="entry name" value="Gag_p12"/>
    <property type="match status" value="1"/>
</dbReference>
<protein>
    <recommendedName>
        <fullName evidence="11">Gag polyprotein</fullName>
    </recommendedName>
</protein>
<dbReference type="AlphaFoldDB" id="A0A8C8W1L5"/>
<dbReference type="SUPFAM" id="SSF47836">
    <property type="entry name" value="Retroviral matrix proteins"/>
    <property type="match status" value="1"/>
</dbReference>
<dbReference type="SUPFAM" id="SSF47943">
    <property type="entry name" value="Retrovirus capsid protein, N-terminal core domain"/>
    <property type="match status" value="1"/>
</dbReference>
<evidence type="ECO:0000256" key="3">
    <source>
        <dbReference type="ARBA" id="ARBA00022870"/>
    </source>
</evidence>
<evidence type="ECO:0000256" key="1">
    <source>
        <dbReference type="ARBA" id="ARBA00004165"/>
    </source>
</evidence>
<reference evidence="9 10" key="1">
    <citation type="submission" date="2018-10" db="EMBL/GenBank/DDBJ databases">
        <title>Improved assembly of the deer mouse Peromyscus maniculatus genome.</title>
        <authorList>
            <person name="Lassance J.-M."/>
            <person name="Hoekstra H.E."/>
        </authorList>
    </citation>
    <scope>NUCLEOTIDE SEQUENCE [LARGE SCALE GENOMIC DNA]</scope>
</reference>
<evidence type="ECO:0000256" key="2">
    <source>
        <dbReference type="ARBA" id="ARBA00022511"/>
    </source>
</evidence>
<reference evidence="9" key="3">
    <citation type="submission" date="2025-09" db="UniProtKB">
        <authorList>
            <consortium name="Ensembl"/>
        </authorList>
    </citation>
    <scope>IDENTIFICATION</scope>
</reference>
<dbReference type="GO" id="GO:0008270">
    <property type="term" value="F:zinc ion binding"/>
    <property type="evidence" value="ECO:0007669"/>
    <property type="project" value="InterPro"/>
</dbReference>
<keyword evidence="3" id="KW-1043">Host membrane</keyword>
<organism evidence="9 10">
    <name type="scientific">Peromyscus maniculatus bairdii</name>
    <name type="common">Prairie deer mouse</name>
    <dbReference type="NCBI Taxonomy" id="230844"/>
    <lineage>
        <taxon>Eukaryota</taxon>
        <taxon>Metazoa</taxon>
        <taxon>Chordata</taxon>
        <taxon>Craniata</taxon>
        <taxon>Vertebrata</taxon>
        <taxon>Euteleostomi</taxon>
        <taxon>Mammalia</taxon>
        <taxon>Eutheria</taxon>
        <taxon>Euarchontoglires</taxon>
        <taxon>Glires</taxon>
        <taxon>Rodentia</taxon>
        <taxon>Myomorpha</taxon>
        <taxon>Muroidea</taxon>
        <taxon>Cricetidae</taxon>
        <taxon>Neotominae</taxon>
        <taxon>Peromyscus</taxon>
    </lineage>
</organism>
<feature type="region of interest" description="Disordered" evidence="5">
    <location>
        <begin position="97"/>
        <end position="203"/>
    </location>
</feature>
<dbReference type="InterPro" id="IPR036946">
    <property type="entry name" value="G_retro_matrix_sf"/>
</dbReference>
<name>A0A8C8W1L5_PERMB</name>
<evidence type="ECO:0000259" key="7">
    <source>
        <dbReference type="Pfam" id="PF01141"/>
    </source>
</evidence>
<dbReference type="SUPFAM" id="SSF57756">
    <property type="entry name" value="Retrovirus zinc finger-like domains"/>
    <property type="match status" value="1"/>
</dbReference>